<dbReference type="Pfam" id="PF01261">
    <property type="entry name" value="AP_endonuc_2"/>
    <property type="match status" value="1"/>
</dbReference>
<organism evidence="2 3">
    <name type="scientific">Bradyrhizobium campsiandrae</name>
    <dbReference type="NCBI Taxonomy" id="1729892"/>
    <lineage>
        <taxon>Bacteria</taxon>
        <taxon>Pseudomonadati</taxon>
        <taxon>Pseudomonadota</taxon>
        <taxon>Alphaproteobacteria</taxon>
        <taxon>Hyphomicrobiales</taxon>
        <taxon>Nitrobacteraceae</taxon>
        <taxon>Bradyrhizobium</taxon>
    </lineage>
</organism>
<dbReference type="Proteomes" id="UP000639516">
    <property type="component" value="Unassembled WGS sequence"/>
</dbReference>
<dbReference type="PANTHER" id="PTHR12110">
    <property type="entry name" value="HYDROXYPYRUVATE ISOMERASE"/>
    <property type="match status" value="1"/>
</dbReference>
<dbReference type="EMBL" id="JAATTO010000096">
    <property type="protein sequence ID" value="MBC9984141.1"/>
    <property type="molecule type" value="Genomic_DNA"/>
</dbReference>
<dbReference type="InterPro" id="IPR013022">
    <property type="entry name" value="Xyl_isomerase-like_TIM-brl"/>
</dbReference>
<keyword evidence="2" id="KW-0413">Isomerase</keyword>
<keyword evidence="3" id="KW-1185">Reference proteome</keyword>
<dbReference type="InterPro" id="IPR036237">
    <property type="entry name" value="Xyl_isomerase-like_sf"/>
</dbReference>
<dbReference type="InterPro" id="IPR050312">
    <property type="entry name" value="IolE/XylAMocC-like"/>
</dbReference>
<proteinExistence type="predicted"/>
<protein>
    <submittedName>
        <fullName evidence="2">Sugar phosphate isomerase/epimerase</fullName>
    </submittedName>
</protein>
<dbReference type="PANTHER" id="PTHR12110:SF53">
    <property type="entry name" value="BLR5974 PROTEIN"/>
    <property type="match status" value="1"/>
</dbReference>
<name>A0ABR7UKC6_9BRAD</name>
<sequence>MKPAIDSYCYHRFFGEVYPQLESDPGRRMTLDDFIARAREHGVKGVSIESFMLDDLSPQRVAALRRALDQAGLERVWAWGHPRGLESGTAPHALDDLTRHVDVAHALGATVMRICAGGRRTRTLRWEEHKALLVPLLNEAADYAATKNVVLAIENHIDLLADELVELLTTLDHPALGVCLDTANNLRMFEDAMVAIEKLAPYARAVHLKDITAYRGSPRDFGFWPSVPLGRGLIDIPKALALLRRANYTGLLALEIDYLHPSYADEEAAIAQSLSYLRGTLDIGTV</sequence>
<feature type="domain" description="Xylose isomerase-like TIM barrel" evidence="1">
    <location>
        <begin position="35"/>
        <end position="278"/>
    </location>
</feature>
<accession>A0ABR7UKC6</accession>
<comment type="caution">
    <text evidence="2">The sequence shown here is derived from an EMBL/GenBank/DDBJ whole genome shotgun (WGS) entry which is preliminary data.</text>
</comment>
<dbReference type="SUPFAM" id="SSF51658">
    <property type="entry name" value="Xylose isomerase-like"/>
    <property type="match status" value="1"/>
</dbReference>
<gene>
    <name evidence="2" type="ORF">HA482_38785</name>
</gene>
<dbReference type="GO" id="GO:0016853">
    <property type="term" value="F:isomerase activity"/>
    <property type="evidence" value="ECO:0007669"/>
    <property type="project" value="UniProtKB-KW"/>
</dbReference>
<reference evidence="2 3" key="1">
    <citation type="journal article" date="2020" name="Arch. Microbiol.">
        <title>Bradyrhizobium campsiandrae sp. nov., a nitrogen-fixing bacterial strain isolated from a native leguminous tree from the Amazon adapted to flooded conditions.</title>
        <authorList>
            <person name="Cabral Michel D."/>
            <person name="Martins da Costa E."/>
            <person name="Azarias Guimaraes A."/>
            <person name="Soares de Carvalho T."/>
            <person name="Santos de Castro Caputo P."/>
            <person name="Willems A."/>
            <person name="de Souza Moreira F.M."/>
        </authorList>
    </citation>
    <scope>NUCLEOTIDE SEQUENCE [LARGE SCALE GENOMIC DNA]</scope>
    <source>
        <strain evidence="3">INPA 384B</strain>
    </source>
</reference>
<evidence type="ECO:0000313" key="3">
    <source>
        <dbReference type="Proteomes" id="UP000639516"/>
    </source>
</evidence>
<evidence type="ECO:0000259" key="1">
    <source>
        <dbReference type="Pfam" id="PF01261"/>
    </source>
</evidence>
<dbReference type="Gene3D" id="3.20.20.150">
    <property type="entry name" value="Divalent-metal-dependent TIM barrel enzymes"/>
    <property type="match status" value="1"/>
</dbReference>
<evidence type="ECO:0000313" key="2">
    <source>
        <dbReference type="EMBL" id="MBC9984141.1"/>
    </source>
</evidence>